<evidence type="ECO:0000259" key="9">
    <source>
        <dbReference type="PROSITE" id="PS51755"/>
    </source>
</evidence>
<dbReference type="SUPFAM" id="SSF46894">
    <property type="entry name" value="C-terminal effector domain of the bipartite response regulators"/>
    <property type="match status" value="1"/>
</dbReference>
<dbReference type="PANTHER" id="PTHR48111">
    <property type="entry name" value="REGULATOR OF RPOS"/>
    <property type="match status" value="1"/>
</dbReference>
<comment type="caution">
    <text evidence="10">The sequence shown here is derived from an EMBL/GenBank/DDBJ whole genome shotgun (WGS) entry which is preliminary data.</text>
</comment>
<dbReference type="PANTHER" id="PTHR48111:SF22">
    <property type="entry name" value="REGULATOR OF RPOS"/>
    <property type="match status" value="1"/>
</dbReference>
<evidence type="ECO:0000259" key="8">
    <source>
        <dbReference type="PROSITE" id="PS50110"/>
    </source>
</evidence>
<evidence type="ECO:0000256" key="2">
    <source>
        <dbReference type="ARBA" id="ARBA00023012"/>
    </source>
</evidence>
<dbReference type="FunFam" id="1.10.10.10:FF:000005">
    <property type="entry name" value="Two-component system response regulator"/>
    <property type="match status" value="1"/>
</dbReference>
<dbReference type="FunFam" id="3.40.50.2300:FF:000002">
    <property type="entry name" value="DNA-binding response regulator PhoP"/>
    <property type="match status" value="1"/>
</dbReference>
<dbReference type="Gene3D" id="6.10.250.690">
    <property type="match status" value="1"/>
</dbReference>
<keyword evidence="3" id="KW-0805">Transcription regulation</keyword>
<feature type="domain" description="Response regulatory" evidence="8">
    <location>
        <begin position="2"/>
        <end position="118"/>
    </location>
</feature>
<sequence length="224" mass="25873">MRILIVEDEEKLAQSIKKGLEAKGHAVDYVLDGQEGEQRAEMFADNYDLLILDLMLPKKNGFEVCKSLRDKGLTFPILILTARDTIEDKVLVLDNGADDYLVKPFSFEELSARMRALMRRPTDALPTELQIKDLRLNPSTREVYRGEKKIDLTLKEFEMLNFLMRHPGQVKEREEIFTHLWDFASNALSNVIDVHMKNLRKKIDDGYDEKLLETVRGVGYKIEG</sequence>
<dbReference type="SMART" id="SM00862">
    <property type="entry name" value="Trans_reg_C"/>
    <property type="match status" value="1"/>
</dbReference>
<dbReference type="PROSITE" id="PS50110">
    <property type="entry name" value="RESPONSE_REGULATORY"/>
    <property type="match status" value="1"/>
</dbReference>
<dbReference type="CDD" id="cd00383">
    <property type="entry name" value="trans_reg_C"/>
    <property type="match status" value="1"/>
</dbReference>
<dbReference type="SUPFAM" id="SSF52172">
    <property type="entry name" value="CheY-like"/>
    <property type="match status" value="1"/>
</dbReference>
<dbReference type="SMART" id="SM00448">
    <property type="entry name" value="REC"/>
    <property type="match status" value="1"/>
</dbReference>
<dbReference type="InterPro" id="IPR001789">
    <property type="entry name" value="Sig_transdc_resp-reg_receiver"/>
</dbReference>
<proteinExistence type="predicted"/>
<dbReference type="InterPro" id="IPR011006">
    <property type="entry name" value="CheY-like_superfamily"/>
</dbReference>
<dbReference type="Gene3D" id="3.40.50.2300">
    <property type="match status" value="1"/>
</dbReference>
<keyword evidence="1 6" id="KW-0597">Phosphoprotein</keyword>
<feature type="DNA-binding region" description="OmpR/PhoB-type" evidence="7">
    <location>
        <begin position="126"/>
        <end position="224"/>
    </location>
</feature>
<dbReference type="Proteomes" id="UP000229526">
    <property type="component" value="Unassembled WGS sequence"/>
</dbReference>
<dbReference type="AlphaFoldDB" id="A0A2H0UJQ1"/>
<dbReference type="GO" id="GO:0005829">
    <property type="term" value="C:cytosol"/>
    <property type="evidence" value="ECO:0007669"/>
    <property type="project" value="TreeGrafter"/>
</dbReference>
<dbReference type="GO" id="GO:0032993">
    <property type="term" value="C:protein-DNA complex"/>
    <property type="evidence" value="ECO:0007669"/>
    <property type="project" value="TreeGrafter"/>
</dbReference>
<feature type="domain" description="OmpR/PhoB-type" evidence="9">
    <location>
        <begin position="126"/>
        <end position="224"/>
    </location>
</feature>
<evidence type="ECO:0000256" key="6">
    <source>
        <dbReference type="PROSITE-ProRule" id="PRU00169"/>
    </source>
</evidence>
<dbReference type="GO" id="GO:0000976">
    <property type="term" value="F:transcription cis-regulatory region binding"/>
    <property type="evidence" value="ECO:0007669"/>
    <property type="project" value="TreeGrafter"/>
</dbReference>
<dbReference type="Pfam" id="PF00072">
    <property type="entry name" value="Response_reg"/>
    <property type="match status" value="1"/>
</dbReference>
<evidence type="ECO:0000313" key="11">
    <source>
        <dbReference type="Proteomes" id="UP000229526"/>
    </source>
</evidence>
<dbReference type="InterPro" id="IPR016032">
    <property type="entry name" value="Sig_transdc_resp-reg_C-effctor"/>
</dbReference>
<evidence type="ECO:0000256" key="7">
    <source>
        <dbReference type="PROSITE-ProRule" id="PRU01091"/>
    </source>
</evidence>
<accession>A0A2H0UJQ1</accession>
<evidence type="ECO:0000256" key="4">
    <source>
        <dbReference type="ARBA" id="ARBA00023125"/>
    </source>
</evidence>
<keyword evidence="4 7" id="KW-0238">DNA-binding</keyword>
<dbReference type="CDD" id="cd17624">
    <property type="entry name" value="REC_OmpR_PmrA-like"/>
    <property type="match status" value="1"/>
</dbReference>
<dbReference type="EMBL" id="PFBD01000029">
    <property type="protein sequence ID" value="PIR86632.1"/>
    <property type="molecule type" value="Genomic_DNA"/>
</dbReference>
<name>A0A2H0UJQ1_9BACT</name>
<dbReference type="Gene3D" id="1.10.10.10">
    <property type="entry name" value="Winged helix-like DNA-binding domain superfamily/Winged helix DNA-binding domain"/>
    <property type="match status" value="1"/>
</dbReference>
<evidence type="ECO:0000256" key="3">
    <source>
        <dbReference type="ARBA" id="ARBA00023015"/>
    </source>
</evidence>
<protein>
    <submittedName>
        <fullName evidence="10">DNA-binding response regulator</fullName>
    </submittedName>
</protein>
<feature type="modified residue" description="4-aspartylphosphate" evidence="6">
    <location>
        <position position="53"/>
    </location>
</feature>
<keyword evidence="2" id="KW-0902">Two-component regulatory system</keyword>
<keyword evidence="5" id="KW-0804">Transcription</keyword>
<gene>
    <name evidence="10" type="ORF">COU11_04675</name>
</gene>
<evidence type="ECO:0000256" key="5">
    <source>
        <dbReference type="ARBA" id="ARBA00023163"/>
    </source>
</evidence>
<evidence type="ECO:0000313" key="10">
    <source>
        <dbReference type="EMBL" id="PIR86632.1"/>
    </source>
</evidence>
<dbReference type="GO" id="GO:0000156">
    <property type="term" value="F:phosphorelay response regulator activity"/>
    <property type="evidence" value="ECO:0007669"/>
    <property type="project" value="TreeGrafter"/>
</dbReference>
<dbReference type="PROSITE" id="PS51755">
    <property type="entry name" value="OMPR_PHOB"/>
    <property type="match status" value="1"/>
</dbReference>
<dbReference type="GO" id="GO:0006355">
    <property type="term" value="P:regulation of DNA-templated transcription"/>
    <property type="evidence" value="ECO:0007669"/>
    <property type="project" value="InterPro"/>
</dbReference>
<organism evidence="10 11">
    <name type="scientific">Candidatus Harrisonbacteria bacterium CG10_big_fil_rev_8_21_14_0_10_49_15</name>
    <dbReference type="NCBI Taxonomy" id="1974587"/>
    <lineage>
        <taxon>Bacteria</taxon>
        <taxon>Candidatus Harrisoniibacteriota</taxon>
    </lineage>
</organism>
<dbReference type="Pfam" id="PF00486">
    <property type="entry name" value="Trans_reg_C"/>
    <property type="match status" value="1"/>
</dbReference>
<dbReference type="InterPro" id="IPR036388">
    <property type="entry name" value="WH-like_DNA-bd_sf"/>
</dbReference>
<dbReference type="InterPro" id="IPR039420">
    <property type="entry name" value="WalR-like"/>
</dbReference>
<reference evidence="11" key="1">
    <citation type="submission" date="2017-09" db="EMBL/GenBank/DDBJ databases">
        <title>Depth-based differentiation of microbial function through sediment-hosted aquifers and enrichment of novel symbionts in the deep terrestrial subsurface.</title>
        <authorList>
            <person name="Probst A.J."/>
            <person name="Ladd B."/>
            <person name="Jarett J.K."/>
            <person name="Geller-Mcgrath D.E."/>
            <person name="Sieber C.M.K."/>
            <person name="Emerson J.B."/>
            <person name="Anantharaman K."/>
            <person name="Thomas B.C."/>
            <person name="Malmstrom R."/>
            <person name="Stieglmeier M."/>
            <person name="Klingl A."/>
            <person name="Woyke T."/>
            <person name="Ryan C.M."/>
            <person name="Banfield J.F."/>
        </authorList>
    </citation>
    <scope>NUCLEOTIDE SEQUENCE [LARGE SCALE GENOMIC DNA]</scope>
</reference>
<dbReference type="InterPro" id="IPR001867">
    <property type="entry name" value="OmpR/PhoB-type_DNA-bd"/>
</dbReference>
<evidence type="ECO:0000256" key="1">
    <source>
        <dbReference type="ARBA" id="ARBA00022553"/>
    </source>
</evidence>